<protein>
    <submittedName>
        <fullName evidence="1">Uncharacterized protein</fullName>
    </submittedName>
</protein>
<reference evidence="1 2" key="1">
    <citation type="submission" date="2019-08" db="EMBL/GenBank/DDBJ databases">
        <title>Deep-cultivation of Planctomycetes and their phenomic and genomic characterization uncovers novel biology.</title>
        <authorList>
            <person name="Wiegand S."/>
            <person name="Jogler M."/>
            <person name="Boedeker C."/>
            <person name="Pinto D."/>
            <person name="Vollmers J."/>
            <person name="Rivas-Marin E."/>
            <person name="Kohn T."/>
            <person name="Peeters S.H."/>
            <person name="Heuer A."/>
            <person name="Rast P."/>
            <person name="Oberbeckmann S."/>
            <person name="Bunk B."/>
            <person name="Jeske O."/>
            <person name="Meyerdierks A."/>
            <person name="Storesund J.E."/>
            <person name="Kallscheuer N."/>
            <person name="Luecker S."/>
            <person name="Lage O.M."/>
            <person name="Pohl T."/>
            <person name="Merkel B.J."/>
            <person name="Hornburger P."/>
            <person name="Mueller R.-W."/>
            <person name="Bruemmer F."/>
            <person name="Labrenz M."/>
            <person name="Spormann A.M."/>
            <person name="Op den Camp H."/>
            <person name="Overmann J."/>
            <person name="Amann R."/>
            <person name="Jetten M.S.M."/>
            <person name="Mascher T."/>
            <person name="Medema M.H."/>
            <person name="Devos D.P."/>
            <person name="Kaster A.-K."/>
            <person name="Ovreas L."/>
            <person name="Rohde M."/>
            <person name="Galperin M.Y."/>
            <person name="Jogler C."/>
        </authorList>
    </citation>
    <scope>NUCLEOTIDE SEQUENCE [LARGE SCALE GENOMIC DNA]</scope>
    <source>
        <strain evidence="1 2">UC8</strain>
    </source>
</reference>
<dbReference type="AlphaFoldDB" id="A0A5B9QV62"/>
<dbReference type="Proteomes" id="UP000325286">
    <property type="component" value="Chromosome"/>
</dbReference>
<name>A0A5B9QV62_9BACT</name>
<accession>A0A5B9QV62</accession>
<gene>
    <name evidence="1" type="ORF">UC8_32740</name>
</gene>
<keyword evidence="2" id="KW-1185">Reference proteome</keyword>
<evidence type="ECO:0000313" key="1">
    <source>
        <dbReference type="EMBL" id="QEG41255.1"/>
    </source>
</evidence>
<dbReference type="KEGG" id="rul:UC8_32740"/>
<sequence length="54" mass="5837">MAASVAKAASSADPEDRETIFQELVTLFDKYAQAKLEGGSRDVPRSIWLPAPNS</sequence>
<evidence type="ECO:0000313" key="2">
    <source>
        <dbReference type="Proteomes" id="UP000325286"/>
    </source>
</evidence>
<organism evidence="1 2">
    <name type="scientific">Roseimaritima ulvae</name>
    <dbReference type="NCBI Taxonomy" id="980254"/>
    <lineage>
        <taxon>Bacteria</taxon>
        <taxon>Pseudomonadati</taxon>
        <taxon>Planctomycetota</taxon>
        <taxon>Planctomycetia</taxon>
        <taxon>Pirellulales</taxon>
        <taxon>Pirellulaceae</taxon>
        <taxon>Roseimaritima</taxon>
    </lineage>
</organism>
<proteinExistence type="predicted"/>
<dbReference type="EMBL" id="CP042914">
    <property type="protein sequence ID" value="QEG41255.1"/>
    <property type="molecule type" value="Genomic_DNA"/>
</dbReference>